<proteinExistence type="predicted"/>
<keyword evidence="1" id="KW-0732">Signal</keyword>
<evidence type="ECO:0000313" key="3">
    <source>
        <dbReference type="Proteomes" id="UP000325598"/>
    </source>
</evidence>
<evidence type="ECO:0000256" key="1">
    <source>
        <dbReference type="SAM" id="SignalP"/>
    </source>
</evidence>
<dbReference type="Proteomes" id="UP000325598">
    <property type="component" value="Unassembled WGS sequence"/>
</dbReference>
<evidence type="ECO:0008006" key="4">
    <source>
        <dbReference type="Google" id="ProtNLM"/>
    </source>
</evidence>
<feature type="signal peptide" evidence="1">
    <location>
        <begin position="1"/>
        <end position="29"/>
    </location>
</feature>
<accession>A0A5J4LHX6</accession>
<feature type="chain" id="PRO_5023915580" description="Lipoprotein" evidence="1">
    <location>
        <begin position="30"/>
        <end position="120"/>
    </location>
</feature>
<evidence type="ECO:0000313" key="2">
    <source>
        <dbReference type="EMBL" id="GES33797.1"/>
    </source>
</evidence>
<reference evidence="2 3" key="1">
    <citation type="submission" date="2019-10" db="EMBL/GenBank/DDBJ databases">
        <title>Whole genome shotgun sequence of Streptomyces angustmyceticus NBRC 3934.</title>
        <authorList>
            <person name="Hosoyama A."/>
            <person name="Ichikawa N."/>
            <person name="Kimura A."/>
            <person name="Kitahashi Y."/>
            <person name="Komaki H."/>
            <person name="Uohara A."/>
        </authorList>
    </citation>
    <scope>NUCLEOTIDE SEQUENCE [LARGE SCALE GENOMIC DNA]</scope>
    <source>
        <strain evidence="2 3">NBRC 3934</strain>
    </source>
</reference>
<sequence length="120" mass="13203">MIPRMKKKIAAVLAAAGATLLLAPGAAHATEKEGGYKRCGKGQEVIITSKAVGHIVHKFKIPGKGHHVWTQDFGRRNPLLSDRVTPTGLRSVKYRIYALDVPGKYHGAKIESFRLLCRKF</sequence>
<gene>
    <name evidence="2" type="ORF">San01_62850</name>
</gene>
<organism evidence="2 3">
    <name type="scientific">Streptomyces angustmyceticus</name>
    <dbReference type="NCBI Taxonomy" id="285578"/>
    <lineage>
        <taxon>Bacteria</taxon>
        <taxon>Bacillati</taxon>
        <taxon>Actinomycetota</taxon>
        <taxon>Actinomycetes</taxon>
        <taxon>Kitasatosporales</taxon>
        <taxon>Streptomycetaceae</taxon>
        <taxon>Streptomyces</taxon>
    </lineage>
</organism>
<dbReference type="AlphaFoldDB" id="A0A5J4LHX6"/>
<dbReference type="EMBL" id="BLAG01000021">
    <property type="protein sequence ID" value="GES33797.1"/>
    <property type="molecule type" value="Genomic_DNA"/>
</dbReference>
<dbReference type="RefSeq" id="WP_086718543.1">
    <property type="nucleotide sequence ID" value="NZ_BLAG01000021.1"/>
</dbReference>
<comment type="caution">
    <text evidence="2">The sequence shown here is derived from an EMBL/GenBank/DDBJ whole genome shotgun (WGS) entry which is preliminary data.</text>
</comment>
<name>A0A5J4LHX6_9ACTN</name>
<protein>
    <recommendedName>
        <fullName evidence="4">Lipoprotein</fullName>
    </recommendedName>
</protein>
<dbReference type="OrthoDB" id="9896790at2"/>
<dbReference type="GeneID" id="96754914"/>
<keyword evidence="3" id="KW-1185">Reference proteome</keyword>